<gene>
    <name evidence="2" type="ORF">NDU88_006338</name>
</gene>
<dbReference type="EMBL" id="JANPWB010000007">
    <property type="protein sequence ID" value="KAJ1174517.1"/>
    <property type="molecule type" value="Genomic_DNA"/>
</dbReference>
<comment type="caution">
    <text evidence="2">The sequence shown here is derived from an EMBL/GenBank/DDBJ whole genome shotgun (WGS) entry which is preliminary data.</text>
</comment>
<sequence length="409" mass="43736">MGDQAQAQTRLRHFWPTGCLPGPDHRGLGQESCVPGPAGPSRAAVLLRSAAQGIGDGCGWGRPHGGAPVLLLLPWWRRGQPGGGEVSRTGGPPVSTPPGAGRGLGQGLCGLLWALAETRWCLGRARLRVSEEGGCPAGPAPLLGHERAVCGQDVIGAMSGPAEIAELSQHPPWTWLIPLRARRQVVGGGGAREAGGGVQTPEVQYLRAGLLVLLGGEDLVTLASGPGPIRDPSSSAAIGVEKLWGPAGAYLTLARVNKYFARQDAACPHCCAVGADLLHMLWSCPSLCSYWKEVVTCLSESTARRVPFTWEPCILGLFPRDKRHRAAVRFTDLGLITAKRLVTRRWKSPDPPPMWTWKCSFEVWAGAEGTALRREEVLGLHQFPLSAGWEELMSRLRNMNGTPEVESLV</sequence>
<protein>
    <recommendedName>
        <fullName evidence="4">Reverse transcriptase zinc-binding domain-containing protein</fullName>
    </recommendedName>
</protein>
<dbReference type="AlphaFoldDB" id="A0AAV7TD48"/>
<keyword evidence="3" id="KW-1185">Reference proteome</keyword>
<proteinExistence type="predicted"/>
<evidence type="ECO:0000313" key="2">
    <source>
        <dbReference type="EMBL" id="KAJ1174517.1"/>
    </source>
</evidence>
<feature type="region of interest" description="Disordered" evidence="1">
    <location>
        <begin position="81"/>
        <end position="101"/>
    </location>
</feature>
<dbReference type="Proteomes" id="UP001066276">
    <property type="component" value="Chromosome 4_1"/>
</dbReference>
<reference evidence="2" key="1">
    <citation type="journal article" date="2022" name="bioRxiv">
        <title>Sequencing and chromosome-scale assembly of the giantPleurodeles waltlgenome.</title>
        <authorList>
            <person name="Brown T."/>
            <person name="Elewa A."/>
            <person name="Iarovenko S."/>
            <person name="Subramanian E."/>
            <person name="Araus A.J."/>
            <person name="Petzold A."/>
            <person name="Susuki M."/>
            <person name="Suzuki K.-i.T."/>
            <person name="Hayashi T."/>
            <person name="Toyoda A."/>
            <person name="Oliveira C."/>
            <person name="Osipova E."/>
            <person name="Leigh N.D."/>
            <person name="Simon A."/>
            <person name="Yun M.H."/>
        </authorList>
    </citation>
    <scope>NUCLEOTIDE SEQUENCE</scope>
    <source>
        <strain evidence="2">20211129_DDA</strain>
        <tissue evidence="2">Liver</tissue>
    </source>
</reference>
<evidence type="ECO:0008006" key="4">
    <source>
        <dbReference type="Google" id="ProtNLM"/>
    </source>
</evidence>
<name>A0AAV7TD48_PLEWA</name>
<evidence type="ECO:0000256" key="1">
    <source>
        <dbReference type="SAM" id="MobiDB-lite"/>
    </source>
</evidence>
<evidence type="ECO:0000313" key="3">
    <source>
        <dbReference type="Proteomes" id="UP001066276"/>
    </source>
</evidence>
<organism evidence="2 3">
    <name type="scientific">Pleurodeles waltl</name>
    <name type="common">Iberian ribbed newt</name>
    <dbReference type="NCBI Taxonomy" id="8319"/>
    <lineage>
        <taxon>Eukaryota</taxon>
        <taxon>Metazoa</taxon>
        <taxon>Chordata</taxon>
        <taxon>Craniata</taxon>
        <taxon>Vertebrata</taxon>
        <taxon>Euteleostomi</taxon>
        <taxon>Amphibia</taxon>
        <taxon>Batrachia</taxon>
        <taxon>Caudata</taxon>
        <taxon>Salamandroidea</taxon>
        <taxon>Salamandridae</taxon>
        <taxon>Pleurodelinae</taxon>
        <taxon>Pleurodeles</taxon>
    </lineage>
</organism>
<accession>A0AAV7TD48</accession>